<evidence type="ECO:0000256" key="2">
    <source>
        <dbReference type="ARBA" id="ARBA00022448"/>
    </source>
</evidence>
<keyword evidence="7 10" id="KW-0626">Porin</keyword>
<feature type="signal peptide" evidence="10">
    <location>
        <begin position="1"/>
        <end position="26"/>
    </location>
</feature>
<evidence type="ECO:0000256" key="5">
    <source>
        <dbReference type="ARBA" id="ARBA00022729"/>
    </source>
</evidence>
<evidence type="ECO:0000256" key="4">
    <source>
        <dbReference type="ARBA" id="ARBA00022692"/>
    </source>
</evidence>
<dbReference type="EMBL" id="JALKCG010000001">
    <property type="protein sequence ID" value="MCK0207059.1"/>
    <property type="molecule type" value="Genomic_DNA"/>
</dbReference>
<organism evidence="11 12">
    <name type="scientific">Ancylobacter koreensis</name>
    <dbReference type="NCBI Taxonomy" id="266121"/>
    <lineage>
        <taxon>Bacteria</taxon>
        <taxon>Pseudomonadati</taxon>
        <taxon>Pseudomonadota</taxon>
        <taxon>Alphaproteobacteria</taxon>
        <taxon>Hyphomicrobiales</taxon>
        <taxon>Xanthobacteraceae</taxon>
        <taxon>Ancylobacter</taxon>
    </lineage>
</organism>
<evidence type="ECO:0000256" key="9">
    <source>
        <dbReference type="ARBA" id="ARBA00023237"/>
    </source>
</evidence>
<dbReference type="RefSeq" id="WP_247198748.1">
    <property type="nucleotide sequence ID" value="NZ_JALKCG010000001.1"/>
</dbReference>
<keyword evidence="12" id="KW-1185">Reference proteome</keyword>
<keyword evidence="2 10" id="KW-0813">Transport</keyword>
<keyword evidence="3 10" id="KW-1134">Transmembrane beta strand</keyword>
<gene>
    <name evidence="11" type="ORF">MWN33_03325</name>
</gene>
<keyword evidence="5 10" id="KW-0732">Signal</keyword>
<dbReference type="InterPro" id="IPR003684">
    <property type="entry name" value="Porin_alphabac"/>
</dbReference>
<keyword evidence="4 10" id="KW-0812">Transmembrane</keyword>
<comment type="caution">
    <text evidence="11">The sequence shown here is derived from an EMBL/GenBank/DDBJ whole genome shotgun (WGS) entry which is preliminary data.</text>
</comment>
<evidence type="ECO:0000256" key="7">
    <source>
        <dbReference type="ARBA" id="ARBA00023114"/>
    </source>
</evidence>
<evidence type="ECO:0000256" key="1">
    <source>
        <dbReference type="ARBA" id="ARBA00009521"/>
    </source>
</evidence>
<keyword evidence="9 10" id="KW-0998">Cell outer membrane</keyword>
<evidence type="ECO:0000256" key="6">
    <source>
        <dbReference type="ARBA" id="ARBA00023065"/>
    </source>
</evidence>
<comment type="domain">
    <text evidence="10">Consists of 16-stranded beta-barrel sheets, with large surface-exposed loops, that form a transmembrane pore at the center of each barrel. The pore is partially ocluded by a peptide loop that folds into the pore lumen.</text>
</comment>
<proteinExistence type="inferred from homology"/>
<accession>A0ABT0DIF2</accession>
<comment type="similarity">
    <text evidence="1 10">Belongs to the alphaproteobacteria porin family.</text>
</comment>
<comment type="function">
    <text evidence="10">Forms passive diffusion pores that allow small molecular weight hydrophilic materials across the outer membrane.</text>
</comment>
<keyword evidence="8 10" id="KW-0472">Membrane</keyword>
<evidence type="ECO:0000313" key="11">
    <source>
        <dbReference type="EMBL" id="MCK0207059.1"/>
    </source>
</evidence>
<comment type="subcellular location">
    <subcellularLocation>
        <location evidence="10">Cell outer membrane</location>
        <topology evidence="10">Multi-pass membrane protein</topology>
    </subcellularLocation>
</comment>
<evidence type="ECO:0000256" key="10">
    <source>
        <dbReference type="RuleBase" id="RU364005"/>
    </source>
</evidence>
<sequence>MRGRYGGSRTGAALALALCGAAPAMAGDAPAPAPSARLRQCAAEGAGFYYIAGSDTCLRLGGYLWAETYYNSYTDYPAQDDRLYWVATYGFEMDARTRTDYGTLRSYMELRMIWRTADPYSDGASEPFFQPWDMHIEFGGLTAGLTQSFFDFYANANVLGTDPATIGDQTQLPLLGYTWSLGNGYTARLSIEDSATRDAGLLSADATISPDAFLAATRLPDVVATFGQTADWGQFQLSGALHQIAAGVGSDDTIGTSSREWGYALQAGVMFNLPHIATGDTLYLQAAYADGAISYLGLIDPSGDFAAPDAFVRGDGRLARARGWSVVGQYLHNWNDDWNSALFGGYGTFDITDPLARGTYGANGVDNINAGVNLTWSPVDPLAITLQYDYNLYRAQDWRATADGLPVASQQAHQLMLLVARTF</sequence>
<evidence type="ECO:0000313" key="12">
    <source>
        <dbReference type="Proteomes" id="UP001202867"/>
    </source>
</evidence>
<evidence type="ECO:0000256" key="3">
    <source>
        <dbReference type="ARBA" id="ARBA00022452"/>
    </source>
</evidence>
<reference evidence="12" key="1">
    <citation type="submission" date="2023-07" db="EMBL/GenBank/DDBJ databases">
        <title>Ancylobacter moscoviensis sp. nov., facultatively methylotrophic bacteria from activated sludge and the reclassification of Starkeya novella (Starkey 1934) Kelly et al. 2000 as Ancylobacter novellus comb. nov., Starkeya koreensis Im et al. 2006 as Ancylobacter koreensis comb.nov., Angulomicrobium tetraedrale Vasil'eva et al. 1986 as Ancylobacter tetraedralis comb. nov., Angulomicrobium amanitiforme Fritz et al. 2004 as Ancylobacter amanitiformis comb. nov. and Methylorhabdus multivorans Doronina et al. 1996 as Ancylobacter multivorans comb. nov. and emended description of the genus Ancylobacter.</title>
        <authorList>
            <person name="Doronina N."/>
            <person name="Chemodurova A."/>
            <person name="Grouzdev D."/>
            <person name="Koziaeva V."/>
            <person name="Shi W."/>
            <person name="Wu L."/>
            <person name="Kaparullina E."/>
        </authorList>
    </citation>
    <scope>NUCLEOTIDE SEQUENCE [LARGE SCALE GENOMIC DNA]</scope>
    <source>
        <strain evidence="12">Jip08</strain>
    </source>
</reference>
<dbReference type="Proteomes" id="UP001202867">
    <property type="component" value="Unassembled WGS sequence"/>
</dbReference>
<name>A0ABT0DIF2_9HYPH</name>
<keyword evidence="6 10" id="KW-0406">Ion transport</keyword>
<protein>
    <recommendedName>
        <fullName evidence="10">Porin</fullName>
    </recommendedName>
</protein>
<feature type="chain" id="PRO_5045009737" description="Porin" evidence="10">
    <location>
        <begin position="27"/>
        <end position="423"/>
    </location>
</feature>
<evidence type="ECO:0000256" key="8">
    <source>
        <dbReference type="ARBA" id="ARBA00023136"/>
    </source>
</evidence>
<dbReference type="Pfam" id="PF02530">
    <property type="entry name" value="Porin_2"/>
    <property type="match status" value="1"/>
</dbReference>